<gene>
    <name evidence="4" type="ORF">KC19_1G132200</name>
</gene>
<keyword evidence="2" id="KW-0677">Repeat</keyword>
<dbReference type="Gene3D" id="1.25.40.10">
    <property type="entry name" value="Tetratricopeptide repeat domain"/>
    <property type="match status" value="2"/>
</dbReference>
<reference evidence="4" key="1">
    <citation type="submission" date="2020-06" db="EMBL/GenBank/DDBJ databases">
        <title>WGS assembly of Ceratodon purpureus strain R40.</title>
        <authorList>
            <person name="Carey S.B."/>
            <person name="Jenkins J."/>
            <person name="Shu S."/>
            <person name="Lovell J.T."/>
            <person name="Sreedasyam A."/>
            <person name="Maumus F."/>
            <person name="Tiley G.P."/>
            <person name="Fernandez-Pozo N."/>
            <person name="Barry K."/>
            <person name="Chen C."/>
            <person name="Wang M."/>
            <person name="Lipzen A."/>
            <person name="Daum C."/>
            <person name="Saski C.A."/>
            <person name="Payton A.C."/>
            <person name="Mcbreen J.C."/>
            <person name="Conrad R.E."/>
            <person name="Kollar L.M."/>
            <person name="Olsson S."/>
            <person name="Huttunen S."/>
            <person name="Landis J.B."/>
            <person name="Wickett N.J."/>
            <person name="Johnson M.G."/>
            <person name="Rensing S.A."/>
            <person name="Grimwood J."/>
            <person name="Schmutz J."/>
            <person name="Mcdaniel S.F."/>
        </authorList>
    </citation>
    <scope>NUCLEOTIDE SEQUENCE</scope>
    <source>
        <strain evidence="4">R40</strain>
    </source>
</reference>
<dbReference type="NCBIfam" id="TIGR00756">
    <property type="entry name" value="PPR"/>
    <property type="match status" value="2"/>
</dbReference>
<sequence length="124" mass="13781">MVNGLVNANRVDEACKMVDSMKARNITPDLITYSSLLDGLSVCSRRCRCEPDVVAYTSLMDVLGKGGKIDHALTIFRTTTKKKVAPDAITYRALIDALEKVGRSKDAQKIKRLRFLANHEKKVV</sequence>
<dbReference type="InterPro" id="IPR011990">
    <property type="entry name" value="TPR-like_helical_dom_sf"/>
</dbReference>
<keyword evidence="5" id="KW-1185">Reference proteome</keyword>
<evidence type="ECO:0000256" key="3">
    <source>
        <dbReference type="PROSITE-ProRule" id="PRU00708"/>
    </source>
</evidence>
<dbReference type="PANTHER" id="PTHR47447:SF17">
    <property type="entry name" value="OS12G0638900 PROTEIN"/>
    <property type="match status" value="1"/>
</dbReference>
<proteinExistence type="inferred from homology"/>
<evidence type="ECO:0000313" key="4">
    <source>
        <dbReference type="EMBL" id="KAG0590877.1"/>
    </source>
</evidence>
<dbReference type="Pfam" id="PF13041">
    <property type="entry name" value="PPR_2"/>
    <property type="match status" value="2"/>
</dbReference>
<dbReference type="PROSITE" id="PS51375">
    <property type="entry name" value="PPR"/>
    <property type="match status" value="2"/>
</dbReference>
<comment type="similarity">
    <text evidence="1">Belongs to the PPR family. P subfamily.</text>
</comment>
<protein>
    <recommendedName>
        <fullName evidence="6">Pentatricopeptide repeat-containing protein</fullName>
    </recommendedName>
</protein>
<evidence type="ECO:0008006" key="6">
    <source>
        <dbReference type="Google" id="ProtNLM"/>
    </source>
</evidence>
<accession>A0A8T0J5L3</accession>
<feature type="repeat" description="PPR" evidence="3">
    <location>
        <begin position="1"/>
        <end position="28"/>
    </location>
</feature>
<evidence type="ECO:0000256" key="1">
    <source>
        <dbReference type="ARBA" id="ARBA00007626"/>
    </source>
</evidence>
<organism evidence="4 5">
    <name type="scientific">Ceratodon purpureus</name>
    <name type="common">Fire moss</name>
    <name type="synonym">Dicranum purpureum</name>
    <dbReference type="NCBI Taxonomy" id="3225"/>
    <lineage>
        <taxon>Eukaryota</taxon>
        <taxon>Viridiplantae</taxon>
        <taxon>Streptophyta</taxon>
        <taxon>Embryophyta</taxon>
        <taxon>Bryophyta</taxon>
        <taxon>Bryophytina</taxon>
        <taxon>Bryopsida</taxon>
        <taxon>Dicranidae</taxon>
        <taxon>Pseudoditrichales</taxon>
        <taxon>Ditrichaceae</taxon>
        <taxon>Ceratodon</taxon>
    </lineage>
</organism>
<name>A0A8T0J5L3_CERPU</name>
<comment type="caution">
    <text evidence="4">The sequence shown here is derived from an EMBL/GenBank/DDBJ whole genome shotgun (WGS) entry which is preliminary data.</text>
</comment>
<dbReference type="Proteomes" id="UP000822688">
    <property type="component" value="Chromosome 1"/>
</dbReference>
<dbReference type="AlphaFoldDB" id="A0A8T0J5L3"/>
<dbReference type="PANTHER" id="PTHR47447">
    <property type="entry name" value="OS03G0856100 PROTEIN"/>
    <property type="match status" value="1"/>
</dbReference>
<dbReference type="EMBL" id="CM026421">
    <property type="protein sequence ID" value="KAG0590877.1"/>
    <property type="molecule type" value="Genomic_DNA"/>
</dbReference>
<feature type="repeat" description="PPR" evidence="3">
    <location>
        <begin position="52"/>
        <end position="86"/>
    </location>
</feature>
<evidence type="ECO:0000313" key="5">
    <source>
        <dbReference type="Proteomes" id="UP000822688"/>
    </source>
</evidence>
<evidence type="ECO:0000256" key="2">
    <source>
        <dbReference type="ARBA" id="ARBA00022737"/>
    </source>
</evidence>
<dbReference type="InterPro" id="IPR002885">
    <property type="entry name" value="PPR_rpt"/>
</dbReference>